<accession>A0ABR0C3B9</accession>
<evidence type="ECO:0000313" key="3">
    <source>
        <dbReference type="Proteomes" id="UP001287286"/>
    </source>
</evidence>
<protein>
    <submittedName>
        <fullName evidence="2">Uncharacterized protein</fullName>
    </submittedName>
</protein>
<keyword evidence="3" id="KW-1185">Reference proteome</keyword>
<organism evidence="2 3">
    <name type="scientific">Purpureocillium lilacinum</name>
    <name type="common">Paecilomyces lilacinus</name>
    <dbReference type="NCBI Taxonomy" id="33203"/>
    <lineage>
        <taxon>Eukaryota</taxon>
        <taxon>Fungi</taxon>
        <taxon>Dikarya</taxon>
        <taxon>Ascomycota</taxon>
        <taxon>Pezizomycotina</taxon>
        <taxon>Sordariomycetes</taxon>
        <taxon>Hypocreomycetidae</taxon>
        <taxon>Hypocreales</taxon>
        <taxon>Ophiocordycipitaceae</taxon>
        <taxon>Purpureocillium</taxon>
    </lineage>
</organism>
<gene>
    <name evidence="2" type="ORF">Purlil1_4476</name>
</gene>
<dbReference type="EMBL" id="JAWRVI010000013">
    <property type="protein sequence ID" value="KAK4090896.1"/>
    <property type="molecule type" value="Genomic_DNA"/>
</dbReference>
<proteinExistence type="predicted"/>
<reference evidence="2 3" key="1">
    <citation type="journal article" date="2024" name="Microbiol. Resour. Announc.">
        <title>Genome annotations for the ascomycete fungi Trichoderma harzianum, Trichoderma aggressivum, and Purpureocillium lilacinum.</title>
        <authorList>
            <person name="Beijen E.P.W."/>
            <person name="Ohm R.A."/>
        </authorList>
    </citation>
    <scope>NUCLEOTIDE SEQUENCE [LARGE SCALE GENOMIC DNA]</scope>
    <source>
        <strain evidence="2 3">CBS 150709</strain>
    </source>
</reference>
<evidence type="ECO:0000313" key="2">
    <source>
        <dbReference type="EMBL" id="KAK4090896.1"/>
    </source>
</evidence>
<feature type="compositionally biased region" description="Basic and acidic residues" evidence="1">
    <location>
        <begin position="80"/>
        <end position="93"/>
    </location>
</feature>
<comment type="caution">
    <text evidence="2">The sequence shown here is derived from an EMBL/GenBank/DDBJ whole genome shotgun (WGS) entry which is preliminary data.</text>
</comment>
<name>A0ABR0C3B9_PURLI</name>
<feature type="region of interest" description="Disordered" evidence="1">
    <location>
        <begin position="70"/>
        <end position="93"/>
    </location>
</feature>
<dbReference type="Proteomes" id="UP001287286">
    <property type="component" value="Unassembled WGS sequence"/>
</dbReference>
<sequence length="93" mass="10191">MPVSPPQTNKHDATDACATQHIVANAFPRRRRYSSPVCNITNYFNSVTGCVCLGLVRRGYPGYAAMTAVTPGARHGQGTRQRDPDRKNMPPMS</sequence>
<evidence type="ECO:0000256" key="1">
    <source>
        <dbReference type="SAM" id="MobiDB-lite"/>
    </source>
</evidence>